<feature type="region of interest" description="Disordered" evidence="1">
    <location>
        <begin position="391"/>
        <end position="411"/>
    </location>
</feature>
<dbReference type="Proteomes" id="UP000316781">
    <property type="component" value="Unassembled WGS sequence"/>
</dbReference>
<comment type="caution">
    <text evidence="2">The sequence shown here is derived from an EMBL/GenBank/DDBJ whole genome shotgun (WGS) entry which is preliminary data.</text>
</comment>
<protein>
    <submittedName>
        <fullName evidence="2">Uncharacterized protein</fullName>
    </submittedName>
</protein>
<reference evidence="2 3" key="1">
    <citation type="submission" date="2019-07" db="EMBL/GenBank/DDBJ databases">
        <title>Ln-dependent methylotrophs.</title>
        <authorList>
            <person name="Tani A."/>
        </authorList>
    </citation>
    <scope>NUCLEOTIDE SEQUENCE [LARGE SCALE GENOMIC DNA]</scope>
    <source>
        <strain evidence="2 3">SM89A</strain>
    </source>
</reference>
<feature type="compositionally biased region" description="Low complexity" evidence="1">
    <location>
        <begin position="214"/>
        <end position="224"/>
    </location>
</feature>
<feature type="region of interest" description="Disordered" evidence="1">
    <location>
        <begin position="132"/>
        <end position="187"/>
    </location>
</feature>
<evidence type="ECO:0000313" key="3">
    <source>
        <dbReference type="Proteomes" id="UP000316781"/>
    </source>
</evidence>
<dbReference type="RefSeq" id="WP_142864552.1">
    <property type="nucleotide sequence ID" value="NZ_VJMF01000105.1"/>
</dbReference>
<feature type="region of interest" description="Disordered" evidence="1">
    <location>
        <begin position="214"/>
        <end position="271"/>
    </location>
</feature>
<dbReference type="AlphaFoldDB" id="A0A549SD92"/>
<evidence type="ECO:0000256" key="1">
    <source>
        <dbReference type="SAM" id="MobiDB-lite"/>
    </source>
</evidence>
<gene>
    <name evidence="2" type="ORF">FM996_20350</name>
</gene>
<proteinExistence type="predicted"/>
<organism evidence="2 3">
    <name type="scientific">Methylosinus sporium</name>
    <dbReference type="NCBI Taxonomy" id="428"/>
    <lineage>
        <taxon>Bacteria</taxon>
        <taxon>Pseudomonadati</taxon>
        <taxon>Pseudomonadota</taxon>
        <taxon>Alphaproteobacteria</taxon>
        <taxon>Hyphomicrobiales</taxon>
        <taxon>Methylocystaceae</taxon>
        <taxon>Methylosinus</taxon>
    </lineage>
</organism>
<feature type="compositionally biased region" description="Low complexity" evidence="1">
    <location>
        <begin position="149"/>
        <end position="166"/>
    </location>
</feature>
<evidence type="ECO:0000313" key="2">
    <source>
        <dbReference type="EMBL" id="TRL24708.1"/>
    </source>
</evidence>
<dbReference type="EMBL" id="VJMF01000105">
    <property type="protein sequence ID" value="TRL24708.1"/>
    <property type="molecule type" value="Genomic_DNA"/>
</dbReference>
<accession>A0A549SD92</accession>
<feature type="compositionally biased region" description="Polar residues" evidence="1">
    <location>
        <begin position="228"/>
        <end position="239"/>
    </location>
</feature>
<sequence>MLDCDRSFERSLFKAAPNEAGLLLALLGRKLAGAEGLIDGMLRAGIGVDAIAAYLGCARTTILDEISDRGIPTGLDQLDKPFRPRKNAWPLMDHTLFIVGWTCGVHIPALAELLGRSAGSLYGKRRRIGLPTRRVATADGRRTPKPPKKSAAASAATHDDASAPATTKRKRTRRQPNREAVALPTLDATSETLQTALDVSLTPIVSPARLVAETTPTTEEIPAPQVTPGDSSFATSPSDRPSEPQIEGPLTDAKGKKQRTPRQAMPSTLSPETHPELHAAVEDVMKNRLPPDVNTNHYALKNYVTSAVAILGGMSKAAIKEATGFGLPCISSHLERVHLSSKGASSLTFDRQRFEDAMKVLTPKAVGATHRLIFRAPGDHRAPVVDKRNERRRNAAAGKSPKNAEAAEQKRHDGALAAGIEIRRGVSLRAVKCLSKPFDMNI</sequence>
<name>A0A549SD92_METSR</name>